<dbReference type="InterPro" id="IPR001005">
    <property type="entry name" value="SANT/Myb"/>
</dbReference>
<feature type="domain" description="HTH myb-type" evidence="3">
    <location>
        <begin position="342"/>
        <end position="391"/>
    </location>
</feature>
<evidence type="ECO:0000256" key="1">
    <source>
        <dbReference type="SAM" id="MobiDB-lite"/>
    </source>
</evidence>
<feature type="domain" description="Myb-like" evidence="2">
    <location>
        <begin position="335"/>
        <end position="387"/>
    </location>
</feature>
<dbReference type="Gene3D" id="1.10.10.60">
    <property type="entry name" value="Homeodomain-like"/>
    <property type="match status" value="1"/>
</dbReference>
<dbReference type="InterPro" id="IPR017930">
    <property type="entry name" value="Myb_dom"/>
</dbReference>
<feature type="compositionally biased region" description="Low complexity" evidence="1">
    <location>
        <begin position="290"/>
        <end position="321"/>
    </location>
</feature>
<dbReference type="CDD" id="cd00167">
    <property type="entry name" value="SANT"/>
    <property type="match status" value="1"/>
</dbReference>
<dbReference type="Proteomes" id="UP000266861">
    <property type="component" value="Unassembled WGS sequence"/>
</dbReference>
<feature type="region of interest" description="Disordered" evidence="1">
    <location>
        <begin position="281"/>
        <end position="331"/>
    </location>
</feature>
<evidence type="ECO:0000259" key="2">
    <source>
        <dbReference type="PROSITE" id="PS50090"/>
    </source>
</evidence>
<proteinExistence type="predicted"/>
<name>A0A397HGN2_9GLOM</name>
<protein>
    <submittedName>
        <fullName evidence="4">Uncharacterized protein</fullName>
    </submittedName>
</protein>
<dbReference type="InterPro" id="IPR009057">
    <property type="entry name" value="Homeodomain-like_sf"/>
</dbReference>
<keyword evidence="5" id="KW-1185">Reference proteome</keyword>
<organism evidence="4 5">
    <name type="scientific">Diversispora epigaea</name>
    <dbReference type="NCBI Taxonomy" id="1348612"/>
    <lineage>
        <taxon>Eukaryota</taxon>
        <taxon>Fungi</taxon>
        <taxon>Fungi incertae sedis</taxon>
        <taxon>Mucoromycota</taxon>
        <taxon>Glomeromycotina</taxon>
        <taxon>Glomeromycetes</taxon>
        <taxon>Diversisporales</taxon>
        <taxon>Diversisporaceae</taxon>
        <taxon>Diversispora</taxon>
    </lineage>
</organism>
<dbReference type="PROSITE" id="PS50090">
    <property type="entry name" value="MYB_LIKE"/>
    <property type="match status" value="1"/>
</dbReference>
<accession>A0A397HGN2</accession>
<evidence type="ECO:0000259" key="3">
    <source>
        <dbReference type="PROSITE" id="PS51294"/>
    </source>
</evidence>
<dbReference type="OrthoDB" id="2449613at2759"/>
<evidence type="ECO:0000313" key="5">
    <source>
        <dbReference type="Proteomes" id="UP000266861"/>
    </source>
</evidence>
<dbReference type="SUPFAM" id="SSF46689">
    <property type="entry name" value="Homeodomain-like"/>
    <property type="match status" value="1"/>
</dbReference>
<dbReference type="EMBL" id="PQFF01000311">
    <property type="protein sequence ID" value="RHZ62222.1"/>
    <property type="molecule type" value="Genomic_DNA"/>
</dbReference>
<comment type="caution">
    <text evidence="4">The sequence shown here is derived from an EMBL/GenBank/DDBJ whole genome shotgun (WGS) entry which is preliminary data.</text>
</comment>
<reference evidence="4 5" key="1">
    <citation type="submission" date="2018-08" db="EMBL/GenBank/DDBJ databases">
        <title>Genome and evolution of the arbuscular mycorrhizal fungus Diversispora epigaea (formerly Glomus versiforme) and its bacterial endosymbionts.</title>
        <authorList>
            <person name="Sun X."/>
            <person name="Fei Z."/>
            <person name="Harrison M."/>
        </authorList>
    </citation>
    <scope>NUCLEOTIDE SEQUENCE [LARGE SCALE GENOMIC DNA]</scope>
    <source>
        <strain evidence="4 5">IT104</strain>
    </source>
</reference>
<dbReference type="PROSITE" id="PS51294">
    <property type="entry name" value="HTH_MYB"/>
    <property type="match status" value="1"/>
</dbReference>
<dbReference type="AlphaFoldDB" id="A0A397HGN2"/>
<gene>
    <name evidence="4" type="ORF">Glove_341g13</name>
</gene>
<evidence type="ECO:0000313" key="4">
    <source>
        <dbReference type="EMBL" id="RHZ62222.1"/>
    </source>
</evidence>
<sequence>MCKNPEHNLPIEVNTNYKEISLFYPCNEKTLNSEKSIKEVINIINLDEEEEEEGEEGGVGDIQQKNQVITQQQRTNNDNENNEDFDKVVEFYDRQFMPTIKVAEQRDINYSQPISNENNNVTLISSLNEEEEMTSENQTSKKPRFLKIYQNHQNYHNNRNNYDTYHQYNYHNDNINNNNNNNNNNNDHTKVDDDDFIVIASKRKDFYKTSLGNKSIDDFDVCKKETKRSFDSDDDNDVIIVDPKTGEEEPWKPTANLTIRKRIFSWKLRRSQIAESLITPSNSSVTLPFNGNNNNNNHSNRSKSNQNNNNNNHNNNNNNNNNDDDYEEDNKINTSTTLGVSSWTPDEDKLLIDAVLETLSPSWVQISRNTISGRSDDACRHRWNRLKKRLYSNA</sequence>
<dbReference type="SMART" id="SM00717">
    <property type="entry name" value="SANT"/>
    <property type="match status" value="1"/>
</dbReference>
<dbReference type="Pfam" id="PF00249">
    <property type="entry name" value="Myb_DNA-binding"/>
    <property type="match status" value="1"/>
</dbReference>